<dbReference type="Gene3D" id="3.40.50.300">
    <property type="entry name" value="P-loop containing nucleotide triphosphate hydrolases"/>
    <property type="match status" value="1"/>
</dbReference>
<organism evidence="5 6">
    <name type="scientific">Granulicella mallensis</name>
    <dbReference type="NCBI Taxonomy" id="940614"/>
    <lineage>
        <taxon>Bacteria</taxon>
        <taxon>Pseudomonadati</taxon>
        <taxon>Acidobacteriota</taxon>
        <taxon>Terriglobia</taxon>
        <taxon>Terriglobales</taxon>
        <taxon>Acidobacteriaceae</taxon>
        <taxon>Granulicella</taxon>
    </lineage>
</organism>
<keyword evidence="3" id="KW-0067">ATP-binding</keyword>
<dbReference type="InterPro" id="IPR051782">
    <property type="entry name" value="ABC_Transporter_VariousFunc"/>
</dbReference>
<dbReference type="SMART" id="SM00382">
    <property type="entry name" value="AAA"/>
    <property type="match status" value="1"/>
</dbReference>
<dbReference type="PANTHER" id="PTHR42939:SF1">
    <property type="entry name" value="ABC TRANSPORTER ATP-BINDING PROTEIN ALBC-RELATED"/>
    <property type="match status" value="1"/>
</dbReference>
<dbReference type="Proteomes" id="UP000584867">
    <property type="component" value="Unassembled WGS sequence"/>
</dbReference>
<name>A0A7W8E9D9_9BACT</name>
<gene>
    <name evidence="5" type="ORF">HDF15_002707</name>
</gene>
<reference evidence="5 6" key="1">
    <citation type="submission" date="2020-08" db="EMBL/GenBank/DDBJ databases">
        <title>Genomic Encyclopedia of Type Strains, Phase IV (KMG-V): Genome sequencing to study the core and pangenomes of soil and plant-associated prokaryotes.</title>
        <authorList>
            <person name="Whitman W."/>
        </authorList>
    </citation>
    <scope>NUCLEOTIDE SEQUENCE [LARGE SCALE GENOMIC DNA]</scope>
    <source>
        <strain evidence="5 6">X5P3</strain>
    </source>
</reference>
<dbReference type="CDD" id="cd03230">
    <property type="entry name" value="ABC_DR_subfamily_A"/>
    <property type="match status" value="1"/>
</dbReference>
<evidence type="ECO:0000256" key="3">
    <source>
        <dbReference type="ARBA" id="ARBA00022840"/>
    </source>
</evidence>
<proteinExistence type="predicted"/>
<feature type="domain" description="ABC transporter" evidence="4">
    <location>
        <begin position="11"/>
        <end position="234"/>
    </location>
</feature>
<keyword evidence="2" id="KW-0547">Nucleotide-binding</keyword>
<dbReference type="EMBL" id="JACHIO010000010">
    <property type="protein sequence ID" value="MBB5064353.1"/>
    <property type="molecule type" value="Genomic_DNA"/>
</dbReference>
<dbReference type="InterPro" id="IPR017871">
    <property type="entry name" value="ABC_transporter-like_CS"/>
</dbReference>
<keyword evidence="1" id="KW-0813">Transport</keyword>
<dbReference type="GO" id="GO:0005524">
    <property type="term" value="F:ATP binding"/>
    <property type="evidence" value="ECO:0007669"/>
    <property type="project" value="UniProtKB-KW"/>
</dbReference>
<protein>
    <submittedName>
        <fullName evidence="5">ABC-type multidrug transport system ATPase subunit</fullName>
    </submittedName>
</protein>
<dbReference type="PROSITE" id="PS50893">
    <property type="entry name" value="ABC_TRANSPORTER_2"/>
    <property type="match status" value="1"/>
</dbReference>
<dbReference type="SUPFAM" id="SSF52540">
    <property type="entry name" value="P-loop containing nucleoside triphosphate hydrolases"/>
    <property type="match status" value="1"/>
</dbReference>
<dbReference type="RefSeq" id="WP_184256187.1">
    <property type="nucleotide sequence ID" value="NZ_JACHIO010000010.1"/>
</dbReference>
<dbReference type="Pfam" id="PF00005">
    <property type="entry name" value="ABC_tran"/>
    <property type="match status" value="1"/>
</dbReference>
<accession>A0A7W8E9D9</accession>
<evidence type="ECO:0000259" key="4">
    <source>
        <dbReference type="PROSITE" id="PS50893"/>
    </source>
</evidence>
<comment type="caution">
    <text evidence="5">The sequence shown here is derived from an EMBL/GenBank/DDBJ whole genome shotgun (WGS) entry which is preliminary data.</text>
</comment>
<dbReference type="PANTHER" id="PTHR42939">
    <property type="entry name" value="ABC TRANSPORTER ATP-BINDING PROTEIN ALBC-RELATED"/>
    <property type="match status" value="1"/>
</dbReference>
<sequence length="234" mass="25348">MTSLPASDEAVVLHRVSRLYGNFAALRDVSLSLPAGASVVLLGENGAGKSTLLKLVAGLATPSYGTISVFGGKPLDQRHRVATMSHATMLYDELTGLENLQYFASLHADEAPRPLSPEQALRDVGLDPALPRRVGDYSQGMRQRASLARVLLTEPDLLLLDEPFSNLDAASARSMVERLRNYLATPSVKGTRRTLLLTTHQPELARPLASLVLTLREGRIAEREEISQLAAQNS</sequence>
<dbReference type="PROSITE" id="PS00211">
    <property type="entry name" value="ABC_TRANSPORTER_1"/>
    <property type="match status" value="1"/>
</dbReference>
<evidence type="ECO:0000256" key="1">
    <source>
        <dbReference type="ARBA" id="ARBA00022448"/>
    </source>
</evidence>
<dbReference type="GO" id="GO:0016887">
    <property type="term" value="F:ATP hydrolysis activity"/>
    <property type="evidence" value="ECO:0007669"/>
    <property type="project" value="InterPro"/>
</dbReference>
<dbReference type="InterPro" id="IPR003439">
    <property type="entry name" value="ABC_transporter-like_ATP-bd"/>
</dbReference>
<evidence type="ECO:0000313" key="5">
    <source>
        <dbReference type="EMBL" id="MBB5064353.1"/>
    </source>
</evidence>
<evidence type="ECO:0000313" key="6">
    <source>
        <dbReference type="Proteomes" id="UP000584867"/>
    </source>
</evidence>
<evidence type="ECO:0000256" key="2">
    <source>
        <dbReference type="ARBA" id="ARBA00022741"/>
    </source>
</evidence>
<dbReference type="AlphaFoldDB" id="A0A7W8E9D9"/>
<dbReference type="InterPro" id="IPR003593">
    <property type="entry name" value="AAA+_ATPase"/>
</dbReference>
<dbReference type="InterPro" id="IPR027417">
    <property type="entry name" value="P-loop_NTPase"/>
</dbReference>